<feature type="compositionally biased region" description="Low complexity" evidence="12">
    <location>
        <begin position="7"/>
        <end position="16"/>
    </location>
</feature>
<comment type="similarity">
    <text evidence="7">Belongs to the MESH1 family.</text>
</comment>
<evidence type="ECO:0000256" key="7">
    <source>
        <dbReference type="ARBA" id="ARBA00038354"/>
    </source>
</evidence>
<organism evidence="13 14">
    <name type="scientific">Acrobeloides nanus</name>
    <dbReference type="NCBI Taxonomy" id="290746"/>
    <lineage>
        <taxon>Eukaryota</taxon>
        <taxon>Metazoa</taxon>
        <taxon>Ecdysozoa</taxon>
        <taxon>Nematoda</taxon>
        <taxon>Chromadorea</taxon>
        <taxon>Rhabditida</taxon>
        <taxon>Tylenchina</taxon>
        <taxon>Cephalobomorpha</taxon>
        <taxon>Cephaloboidea</taxon>
        <taxon>Cephalobidae</taxon>
        <taxon>Acrobeloides</taxon>
    </lineage>
</organism>
<dbReference type="AlphaFoldDB" id="A0A914CEN3"/>
<keyword evidence="2" id="KW-0479">Metal-binding</keyword>
<reference evidence="14" key="1">
    <citation type="submission" date="2022-11" db="UniProtKB">
        <authorList>
            <consortium name="WormBaseParasite"/>
        </authorList>
    </citation>
    <scope>IDENTIFICATION</scope>
</reference>
<dbReference type="GO" id="GO:0046872">
    <property type="term" value="F:metal ion binding"/>
    <property type="evidence" value="ECO:0007669"/>
    <property type="project" value="UniProtKB-KW"/>
</dbReference>
<dbReference type="Proteomes" id="UP000887540">
    <property type="component" value="Unplaced"/>
</dbReference>
<dbReference type="GO" id="GO:0008893">
    <property type="term" value="F:guanosine-3',5'-bis(diphosphate) 3'-diphosphatase activity"/>
    <property type="evidence" value="ECO:0007669"/>
    <property type="project" value="UniProtKB-EC"/>
</dbReference>
<dbReference type="SUPFAM" id="SSF109604">
    <property type="entry name" value="HD-domain/PDEase-like"/>
    <property type="match status" value="1"/>
</dbReference>
<evidence type="ECO:0000256" key="2">
    <source>
        <dbReference type="ARBA" id="ARBA00022723"/>
    </source>
</evidence>
<evidence type="ECO:0000256" key="12">
    <source>
        <dbReference type="SAM" id="MobiDB-lite"/>
    </source>
</evidence>
<evidence type="ECO:0000256" key="10">
    <source>
        <dbReference type="ARBA" id="ARBA00041770"/>
    </source>
</evidence>
<evidence type="ECO:0000313" key="13">
    <source>
        <dbReference type="Proteomes" id="UP000887540"/>
    </source>
</evidence>
<comment type="cofactor">
    <cofactor evidence="1">
        <name>Mn(2+)</name>
        <dbReference type="ChEBI" id="CHEBI:29035"/>
    </cofactor>
</comment>
<dbReference type="Gene3D" id="1.10.3210.10">
    <property type="entry name" value="Hypothetical protein af1432"/>
    <property type="match status" value="1"/>
</dbReference>
<dbReference type="FunFam" id="1.10.3210.10:FF:000012">
    <property type="entry name" value="HD domain containing 3"/>
    <property type="match status" value="1"/>
</dbReference>
<keyword evidence="4" id="KW-0464">Manganese</keyword>
<dbReference type="InterPro" id="IPR052194">
    <property type="entry name" value="MESH1"/>
</dbReference>
<evidence type="ECO:0000256" key="8">
    <source>
        <dbReference type="ARBA" id="ARBA00040793"/>
    </source>
</evidence>
<proteinExistence type="inferred from homology"/>
<evidence type="ECO:0000313" key="14">
    <source>
        <dbReference type="WBParaSite" id="ACRNAN_Path_968.g3723.t1"/>
    </source>
</evidence>
<dbReference type="WBParaSite" id="ACRNAN_Path_968.g3723.t1">
    <property type="protein sequence ID" value="ACRNAN_Path_968.g3723.t1"/>
    <property type="gene ID" value="ACRNAN_Path_968.g3723"/>
</dbReference>
<dbReference type="InterPro" id="IPR003607">
    <property type="entry name" value="HD/PDEase_dom"/>
</dbReference>
<evidence type="ECO:0000256" key="9">
    <source>
        <dbReference type="ARBA" id="ARBA00041464"/>
    </source>
</evidence>
<dbReference type="EC" id="3.1.7.2" evidence="5"/>
<sequence length="218" mass="24751">MSEGNEESSTSNESPSKLYPDLPEGTWKKGDGEKGGFMLNSCEDMALVIKAADLAARRHRFQKRKDVRQTPYINHPIGVAYILTNEAKVYDGATLAAAILHDTVEDTKTTFEEIQQEFGQEVYDIVKGCTDDKSLPKDTRKQLQIDHAAEHSHKTKLVKLADKLYNLRDLERATPIGWDKRRVKEYAEWARQVVSRMKGTNEALEMALDDIINRLLSK</sequence>
<evidence type="ECO:0000256" key="4">
    <source>
        <dbReference type="ARBA" id="ARBA00023211"/>
    </source>
</evidence>
<dbReference type="PANTHER" id="PTHR46246:SF1">
    <property type="entry name" value="GUANOSINE-3',5'-BIS(DIPHOSPHATE) 3'-PYROPHOSPHOHYDROLASE MESH1"/>
    <property type="match status" value="1"/>
</dbReference>
<dbReference type="CDD" id="cd00077">
    <property type="entry name" value="HDc"/>
    <property type="match status" value="1"/>
</dbReference>
<evidence type="ECO:0000256" key="6">
    <source>
        <dbReference type="ARBA" id="ARBA00037781"/>
    </source>
</evidence>
<dbReference type="Pfam" id="PF13328">
    <property type="entry name" value="HD_4"/>
    <property type="match status" value="1"/>
</dbReference>
<evidence type="ECO:0000256" key="3">
    <source>
        <dbReference type="ARBA" id="ARBA00022801"/>
    </source>
</evidence>
<dbReference type="PANTHER" id="PTHR46246">
    <property type="entry name" value="GUANOSINE-3',5'-BIS(DIPHOSPHATE) 3'-PYROPHOSPHOHYDROLASE MESH1"/>
    <property type="match status" value="1"/>
</dbReference>
<evidence type="ECO:0000256" key="11">
    <source>
        <dbReference type="ARBA" id="ARBA00047968"/>
    </source>
</evidence>
<keyword evidence="13" id="KW-1185">Reference proteome</keyword>
<comment type="catalytic activity">
    <reaction evidence="11">
        <text>guanosine 3',5'-bis(diphosphate) + H2O = GDP + diphosphate + H(+)</text>
        <dbReference type="Rhea" id="RHEA:14253"/>
        <dbReference type="ChEBI" id="CHEBI:15377"/>
        <dbReference type="ChEBI" id="CHEBI:15378"/>
        <dbReference type="ChEBI" id="CHEBI:33019"/>
        <dbReference type="ChEBI" id="CHEBI:58189"/>
        <dbReference type="ChEBI" id="CHEBI:77828"/>
        <dbReference type="EC" id="3.1.7.2"/>
    </reaction>
</comment>
<feature type="region of interest" description="Disordered" evidence="12">
    <location>
        <begin position="1"/>
        <end position="26"/>
    </location>
</feature>
<evidence type="ECO:0000256" key="1">
    <source>
        <dbReference type="ARBA" id="ARBA00001936"/>
    </source>
</evidence>
<name>A0A914CEN3_9BILA</name>
<evidence type="ECO:0000256" key="5">
    <source>
        <dbReference type="ARBA" id="ARBA00024387"/>
    </source>
</evidence>
<comment type="function">
    <text evidence="6">ppGpp hydrolyzing enzyme involved in starvation response.</text>
</comment>
<protein>
    <recommendedName>
        <fullName evidence="8">Guanosine-3',5'-bis(diphosphate) 3'-pyrophosphohydrolase MESH1</fullName>
        <ecNumber evidence="5">3.1.7.2</ecNumber>
    </recommendedName>
    <alternativeName>
        <fullName evidence="9">Metazoan SpoT homolog 1</fullName>
    </alternativeName>
    <alternativeName>
        <fullName evidence="10">Penta-phosphate guanosine-3'-pyrophosphohydrolase</fullName>
    </alternativeName>
</protein>
<accession>A0A914CEN3</accession>
<keyword evidence="3" id="KW-0378">Hydrolase</keyword>